<proteinExistence type="inferred from homology"/>
<comment type="caution">
    <text evidence="3">The sequence shown here is derived from an EMBL/GenBank/DDBJ whole genome shotgun (WGS) entry which is preliminary data.</text>
</comment>
<dbReference type="PANTHER" id="PTHR34477">
    <property type="entry name" value="UPF0213 PROTEIN YHBQ"/>
    <property type="match status" value="1"/>
</dbReference>
<reference evidence="3 4" key="1">
    <citation type="submission" date="2007-01" db="EMBL/GenBank/DDBJ databases">
        <authorList>
            <person name="Haygood M."/>
            <person name="Podell S."/>
            <person name="Anderson C."/>
            <person name="Hopkinson B."/>
            <person name="Roe K."/>
            <person name="Barbeau K."/>
            <person name="Gaasterland T."/>
            <person name="Ferriera S."/>
            <person name="Johnson J."/>
            <person name="Kravitz S."/>
            <person name="Beeson K."/>
            <person name="Sutton G."/>
            <person name="Rogers Y.-H."/>
            <person name="Friedman R."/>
            <person name="Frazier M."/>
            <person name="Venter J.C."/>
        </authorList>
    </citation>
    <scope>NUCLEOTIDE SEQUENCE [LARGE SCALE GENOMIC DNA]</scope>
    <source>
        <strain evidence="3 4">ATCC 23134</strain>
    </source>
</reference>
<sequence length="97" mass="11716">MNGNYFVYITTNPKRTTLYIGVTNDLVRRLEEHASQAGNPKTFTGRYFCYHLIYWERFDRPQDAIDREKELKGWRREKKEALIDAENPQWIFLNDEI</sequence>
<evidence type="ECO:0000259" key="2">
    <source>
        <dbReference type="PROSITE" id="PS50164"/>
    </source>
</evidence>
<dbReference type="InterPro" id="IPR000305">
    <property type="entry name" value="GIY-YIG_endonuc"/>
</dbReference>
<dbReference type="SMART" id="SM00465">
    <property type="entry name" value="GIYc"/>
    <property type="match status" value="1"/>
</dbReference>
<accession>A1ZIL8</accession>
<feature type="domain" description="GIY-YIG" evidence="2">
    <location>
        <begin position="3"/>
        <end position="81"/>
    </location>
</feature>
<comment type="similarity">
    <text evidence="1">Belongs to the UPF0213 family.</text>
</comment>
<dbReference type="Proteomes" id="UP000004095">
    <property type="component" value="Unassembled WGS sequence"/>
</dbReference>
<dbReference type="PROSITE" id="PS50164">
    <property type="entry name" value="GIY_YIG"/>
    <property type="match status" value="1"/>
</dbReference>
<dbReference type="Gene3D" id="3.40.1440.10">
    <property type="entry name" value="GIY-YIG endonuclease"/>
    <property type="match status" value="1"/>
</dbReference>
<protein>
    <submittedName>
        <fullName evidence="3">Excinuclease ABC, C subunit, N-terminal</fullName>
    </submittedName>
</protein>
<dbReference type="Pfam" id="PF01541">
    <property type="entry name" value="GIY-YIG"/>
    <property type="match status" value="1"/>
</dbReference>
<dbReference type="eggNOG" id="COG2827">
    <property type="taxonomic scope" value="Bacteria"/>
</dbReference>
<dbReference type="PANTHER" id="PTHR34477:SF5">
    <property type="entry name" value="BSL5627 PROTEIN"/>
    <property type="match status" value="1"/>
</dbReference>
<dbReference type="InterPro" id="IPR035901">
    <property type="entry name" value="GIY-YIG_endonuc_sf"/>
</dbReference>
<dbReference type="RefSeq" id="WP_004155775.1">
    <property type="nucleotide sequence ID" value="NZ_AAWS01000009.1"/>
</dbReference>
<evidence type="ECO:0000313" key="4">
    <source>
        <dbReference type="Proteomes" id="UP000004095"/>
    </source>
</evidence>
<keyword evidence="4" id="KW-1185">Reference proteome</keyword>
<dbReference type="InterPro" id="IPR050190">
    <property type="entry name" value="UPF0213_domain"/>
</dbReference>
<gene>
    <name evidence="3" type="ORF">M23134_05759</name>
</gene>
<dbReference type="OrthoDB" id="1495241at2"/>
<dbReference type="CDD" id="cd10448">
    <property type="entry name" value="GIY-YIG_unchar_3"/>
    <property type="match status" value="1"/>
</dbReference>
<dbReference type="EMBL" id="AAWS01000009">
    <property type="protein sequence ID" value="EAY29886.1"/>
    <property type="molecule type" value="Genomic_DNA"/>
</dbReference>
<dbReference type="SUPFAM" id="SSF82771">
    <property type="entry name" value="GIY-YIG endonuclease"/>
    <property type="match status" value="1"/>
</dbReference>
<dbReference type="AlphaFoldDB" id="A1ZIL8"/>
<name>A1ZIL8_MICM2</name>
<evidence type="ECO:0000256" key="1">
    <source>
        <dbReference type="ARBA" id="ARBA00007435"/>
    </source>
</evidence>
<evidence type="ECO:0000313" key="3">
    <source>
        <dbReference type="EMBL" id="EAY29886.1"/>
    </source>
</evidence>
<organism evidence="3 4">
    <name type="scientific">Microscilla marina ATCC 23134</name>
    <dbReference type="NCBI Taxonomy" id="313606"/>
    <lineage>
        <taxon>Bacteria</taxon>
        <taxon>Pseudomonadati</taxon>
        <taxon>Bacteroidota</taxon>
        <taxon>Cytophagia</taxon>
        <taxon>Cytophagales</taxon>
        <taxon>Microscillaceae</taxon>
        <taxon>Microscilla</taxon>
    </lineage>
</organism>